<gene>
    <name evidence="1" type="ORF">HA332_03620</name>
</gene>
<dbReference type="GeneID" id="1459669"/>
<name>A0A832WSM1_9CREN</name>
<dbReference type="Proteomes" id="UP000646844">
    <property type="component" value="Unassembled WGS sequence"/>
</dbReference>
<proteinExistence type="predicted"/>
<reference evidence="1" key="1">
    <citation type="journal article" date="2020" name="bioRxiv">
        <title>A rank-normalized archaeal taxonomy based on genome phylogeny resolves widespread incomplete and uneven classifications.</title>
        <authorList>
            <person name="Rinke C."/>
            <person name="Chuvochina M."/>
            <person name="Mussig A.J."/>
            <person name="Chaumeil P.-A."/>
            <person name="Waite D.W."/>
            <person name="Whitman W.B."/>
            <person name="Parks D.H."/>
            <person name="Hugenholtz P."/>
        </authorList>
    </citation>
    <scope>NUCLEOTIDE SEQUENCE</scope>
    <source>
        <strain evidence="1">UBA8838</strain>
    </source>
</reference>
<comment type="caution">
    <text evidence="1">The sequence shown here is derived from an EMBL/GenBank/DDBJ whole genome shotgun (WGS) entry which is preliminary data.</text>
</comment>
<sequence>MDSEVEKFARFLEEYANFLKSGKKIIDIPLTPEELLEEASRVRALSRIKREGNLIVIYLSEGEAEHWAHFEGEIIMLFDKLYRPLKVEIEVKDTMDSEKVLSNINSGKLSGVSFTYNGVFITIILANGEAEHWAHFEGEIIMSLDKIFKPLKVEIEVKDTMDSEKVLENAGLLSSR</sequence>
<protein>
    <submittedName>
        <fullName evidence="1">Uncharacterized protein</fullName>
    </submittedName>
</protein>
<evidence type="ECO:0000313" key="1">
    <source>
        <dbReference type="EMBL" id="HII73474.1"/>
    </source>
</evidence>
<dbReference type="RefSeq" id="WP_010979683.1">
    <property type="nucleotide sequence ID" value="NZ_BAABQO010000006.1"/>
</dbReference>
<evidence type="ECO:0000313" key="2">
    <source>
        <dbReference type="Proteomes" id="UP000646844"/>
    </source>
</evidence>
<dbReference type="EMBL" id="DUJO01000019">
    <property type="protein sequence ID" value="HII73474.1"/>
    <property type="molecule type" value="Genomic_DNA"/>
</dbReference>
<accession>A0A832WSM1</accession>
<dbReference type="OMA" id="GEAEHWA"/>
<dbReference type="AlphaFoldDB" id="A0A832WSM1"/>
<organism evidence="1 2">
    <name type="scientific">Sulfurisphaera tokodaii</name>
    <dbReference type="NCBI Taxonomy" id="111955"/>
    <lineage>
        <taxon>Archaea</taxon>
        <taxon>Thermoproteota</taxon>
        <taxon>Thermoprotei</taxon>
        <taxon>Sulfolobales</taxon>
        <taxon>Sulfolobaceae</taxon>
        <taxon>Sulfurisphaera</taxon>
    </lineage>
</organism>